<organism evidence="3 4">
    <name type="scientific">Pantoea rodasii</name>
    <dbReference type="NCBI Taxonomy" id="1076549"/>
    <lineage>
        <taxon>Bacteria</taxon>
        <taxon>Pseudomonadati</taxon>
        <taxon>Pseudomonadota</taxon>
        <taxon>Gammaproteobacteria</taxon>
        <taxon>Enterobacterales</taxon>
        <taxon>Erwiniaceae</taxon>
        <taxon>Pantoea</taxon>
    </lineage>
</organism>
<dbReference type="PROSITE" id="PS51372">
    <property type="entry name" value="PRD_2"/>
    <property type="match status" value="2"/>
</dbReference>
<dbReference type="RefSeq" id="WP_039331938.1">
    <property type="nucleotide sequence ID" value="NZ_JTJJ01000046.1"/>
</dbReference>
<dbReference type="PANTHER" id="PTHR30185">
    <property type="entry name" value="CRYPTIC BETA-GLUCOSIDE BGL OPERON ANTITERMINATOR"/>
    <property type="match status" value="1"/>
</dbReference>
<evidence type="ECO:0000313" key="3">
    <source>
        <dbReference type="EMBL" id="KHJ67533.1"/>
    </source>
</evidence>
<dbReference type="InterPro" id="IPR036650">
    <property type="entry name" value="CAT_RNA-bd_dom_sf"/>
</dbReference>
<dbReference type="Gene3D" id="2.30.24.10">
    <property type="entry name" value="CAT RNA-binding domain"/>
    <property type="match status" value="1"/>
</dbReference>
<dbReference type="Proteomes" id="UP000030853">
    <property type="component" value="Unassembled WGS sequence"/>
</dbReference>
<dbReference type="GO" id="GO:0003723">
    <property type="term" value="F:RNA binding"/>
    <property type="evidence" value="ECO:0007669"/>
    <property type="project" value="InterPro"/>
</dbReference>
<keyword evidence="1" id="KW-0677">Repeat</keyword>
<dbReference type="NCBIfam" id="NF046042">
    <property type="entry name" value="LicT"/>
    <property type="match status" value="1"/>
</dbReference>
<dbReference type="SMART" id="SM01061">
    <property type="entry name" value="CAT_RBD"/>
    <property type="match status" value="1"/>
</dbReference>
<dbReference type="InterPro" id="IPR011608">
    <property type="entry name" value="PRD"/>
</dbReference>
<evidence type="ECO:0000259" key="2">
    <source>
        <dbReference type="PROSITE" id="PS51372"/>
    </source>
</evidence>
<evidence type="ECO:0000313" key="4">
    <source>
        <dbReference type="Proteomes" id="UP000030853"/>
    </source>
</evidence>
<name>A0A0B1R391_9GAMM</name>
<comment type="caution">
    <text evidence="3">The sequence shown here is derived from an EMBL/GenBank/DDBJ whole genome shotgun (WGS) entry which is preliminary data.</text>
</comment>
<feature type="domain" description="PRD" evidence="2">
    <location>
        <begin position="65"/>
        <end position="170"/>
    </location>
</feature>
<proteinExistence type="predicted"/>
<dbReference type="SUPFAM" id="SSF50151">
    <property type="entry name" value="SacY-like RNA-binding domain"/>
    <property type="match status" value="1"/>
</dbReference>
<dbReference type="InterPro" id="IPR036634">
    <property type="entry name" value="PRD_sf"/>
</dbReference>
<dbReference type="EMBL" id="JTJJ01000046">
    <property type="protein sequence ID" value="KHJ67533.1"/>
    <property type="molecule type" value="Genomic_DNA"/>
</dbReference>
<accession>A0A0B1R391</accession>
<gene>
    <name evidence="3" type="ORF">QU24_13515</name>
</gene>
<dbReference type="InterPro" id="IPR004341">
    <property type="entry name" value="CAT_RNA-bd_dom"/>
</dbReference>
<dbReference type="InterPro" id="IPR050661">
    <property type="entry name" value="BglG_antiterminators"/>
</dbReference>
<dbReference type="PANTHER" id="PTHR30185:SF15">
    <property type="entry name" value="CRYPTIC BETA-GLUCOSIDE BGL OPERON ANTITERMINATOR"/>
    <property type="match status" value="1"/>
</dbReference>
<dbReference type="Pfam" id="PF03123">
    <property type="entry name" value="CAT_RBD"/>
    <property type="match status" value="1"/>
</dbReference>
<feature type="domain" description="PRD" evidence="2">
    <location>
        <begin position="171"/>
        <end position="280"/>
    </location>
</feature>
<protein>
    <submittedName>
        <fullName evidence="3">Transcription antiterminator LicT</fullName>
    </submittedName>
</protein>
<sequence>MKIAKILNNNVVVVLGEHGKEQVVMGRGLAFQKRVGDALDTQQIEKVFALQSDGLTGRLSELLSDIPLEVITTSELIIANARQQLGQPLHESLSIALCDHCHFAIERHQQGIPIRNVLKWEIKTLYPKEYQLGIEALALINTRLDVALPDDEAAFIALHLVNAQLGSDFADVSHVTQFMQEILHIVKYRLQLDYRTDSLSYNRFVNHLKFFAQRMLGKRGVCSEDESLHDVVRDKYPLAYQCSVKIDQHIQQKYLYALSTEERMFLTIHIERVRKETLALQEDADEA</sequence>
<dbReference type="SUPFAM" id="SSF63520">
    <property type="entry name" value="PTS-regulatory domain, PRD"/>
    <property type="match status" value="2"/>
</dbReference>
<evidence type="ECO:0000256" key="1">
    <source>
        <dbReference type="ARBA" id="ARBA00022737"/>
    </source>
</evidence>
<dbReference type="GO" id="GO:0006355">
    <property type="term" value="P:regulation of DNA-templated transcription"/>
    <property type="evidence" value="ECO:0007669"/>
    <property type="project" value="InterPro"/>
</dbReference>
<dbReference type="Pfam" id="PF00874">
    <property type="entry name" value="PRD"/>
    <property type="match status" value="2"/>
</dbReference>
<dbReference type="AlphaFoldDB" id="A0A0B1R391"/>
<reference evidence="3 4" key="1">
    <citation type="submission" date="2014-11" db="EMBL/GenBank/DDBJ databases">
        <title>Genome sequencing of Pantoea rodasii ND03.</title>
        <authorList>
            <person name="Muhamad Yunos N.Y."/>
            <person name="Chan K.-G."/>
        </authorList>
    </citation>
    <scope>NUCLEOTIDE SEQUENCE [LARGE SCALE GENOMIC DNA]</scope>
    <source>
        <strain evidence="3 4">ND03</strain>
    </source>
</reference>
<dbReference type="Gene3D" id="1.10.1790.10">
    <property type="entry name" value="PRD domain"/>
    <property type="match status" value="2"/>
</dbReference>